<evidence type="ECO:0000313" key="2">
    <source>
        <dbReference type="Proteomes" id="UP000824782"/>
    </source>
</evidence>
<dbReference type="EMBL" id="WNYA01104472">
    <property type="protein sequence ID" value="KAG8534480.1"/>
    <property type="molecule type" value="Genomic_DNA"/>
</dbReference>
<organism evidence="1 2">
    <name type="scientific">Engystomops pustulosus</name>
    <name type="common">Tungara frog</name>
    <name type="synonym">Physalaemus pustulosus</name>
    <dbReference type="NCBI Taxonomy" id="76066"/>
    <lineage>
        <taxon>Eukaryota</taxon>
        <taxon>Metazoa</taxon>
        <taxon>Chordata</taxon>
        <taxon>Craniata</taxon>
        <taxon>Vertebrata</taxon>
        <taxon>Euteleostomi</taxon>
        <taxon>Amphibia</taxon>
        <taxon>Batrachia</taxon>
        <taxon>Anura</taxon>
        <taxon>Neobatrachia</taxon>
        <taxon>Hyloidea</taxon>
        <taxon>Leptodactylidae</taxon>
        <taxon>Leiuperinae</taxon>
        <taxon>Engystomops</taxon>
    </lineage>
</organism>
<protein>
    <submittedName>
        <fullName evidence="1">Uncharacterized protein</fullName>
    </submittedName>
</protein>
<proteinExistence type="predicted"/>
<keyword evidence="2" id="KW-1185">Reference proteome</keyword>
<evidence type="ECO:0000313" key="1">
    <source>
        <dbReference type="EMBL" id="KAG8534480.1"/>
    </source>
</evidence>
<accession>A0AAV6YIC9</accession>
<comment type="caution">
    <text evidence="1">The sequence shown here is derived from an EMBL/GenBank/DDBJ whole genome shotgun (WGS) entry which is preliminary data.</text>
</comment>
<name>A0AAV6YIC9_ENGPU</name>
<sequence length="104" mass="12022">MMVMMIFKSSSMVITPDLYLCRSSCLFSSVMYLEWRRNHAETLCPLNSPTLTRRSFPSNSCCISLSLFVSEASINLIIVCFTFSKEIWYLLSWVSLCSSEMYLE</sequence>
<dbReference type="AlphaFoldDB" id="A0AAV6YIC9"/>
<reference evidence="1" key="1">
    <citation type="thesis" date="2020" institute="ProQuest LLC" country="789 East Eisenhower Parkway, Ann Arbor, MI, USA">
        <title>Comparative Genomics and Chromosome Evolution.</title>
        <authorList>
            <person name="Mudd A.B."/>
        </authorList>
    </citation>
    <scope>NUCLEOTIDE SEQUENCE</scope>
    <source>
        <strain evidence="1">237g6f4</strain>
        <tissue evidence="1">Blood</tissue>
    </source>
</reference>
<gene>
    <name evidence="1" type="ORF">GDO81_019395</name>
</gene>
<dbReference type="Proteomes" id="UP000824782">
    <property type="component" value="Unassembled WGS sequence"/>
</dbReference>